<keyword evidence="9" id="KW-0413">Isomerase</keyword>
<evidence type="ECO:0000256" key="10">
    <source>
        <dbReference type="RuleBase" id="RU004326"/>
    </source>
</evidence>
<comment type="similarity">
    <text evidence="4 10">Belongs to the phosphohexose mutase family.</text>
</comment>
<dbReference type="Pfam" id="PF00408">
    <property type="entry name" value="PGM_PMM_IV"/>
    <property type="match status" value="1"/>
</dbReference>
<keyword evidence="8 10" id="KW-0460">Magnesium</keyword>
<sequence>MGQYYPFFKAYDVRARVPDELDADLARRIGSAFVAEIGAKTVVVGRDMRLSSQELADALIEGLTAAGADVLDIGLCGTEEVYYGTFSQNADGGIMVTASHNPKDYNGLKFVREQARPISADNGLFDIEKRAYHNDFTLADRPGERRALDQRAAYVDFLLAQIKPDNLKPLRIVANPGNGCAGLVVELLEERLPLDIVRMHFEPDGHLPNGIPNPLLVENREATAAAVREHKADFGVAWDGDFDRCFFFDENGEFIEGYYIVGLIAQMLLAMNPGEAIVHDPRLTWNTLAQVEENGGRSVQSKSGHSFMKQTMRDVDALYGGEMSAHHYFRDFSYADNGNIPWLVMAQLISESGKPLSTLVKERIAAYPASGEINREIGDPDAALADLESHYGTAAEAVEYVDGLSMDFGSWRFNLRKSNTEPVVRLNVETRGDIALMREKTDELLERLATH</sequence>
<dbReference type="EC" id="5.4.2.8" evidence="5"/>
<evidence type="ECO:0000256" key="6">
    <source>
        <dbReference type="ARBA" id="ARBA00022553"/>
    </source>
</evidence>
<dbReference type="SUPFAM" id="SSF55957">
    <property type="entry name" value="Phosphoglucomutase, C-terminal domain"/>
    <property type="match status" value="1"/>
</dbReference>
<comment type="cofactor">
    <cofactor evidence="2">
        <name>Mg(2+)</name>
        <dbReference type="ChEBI" id="CHEBI:18420"/>
    </cofactor>
</comment>
<dbReference type="InterPro" id="IPR016055">
    <property type="entry name" value="A-D-PHexomutase_a/b/a-I/II/III"/>
</dbReference>
<evidence type="ECO:0000259" key="11">
    <source>
        <dbReference type="Pfam" id="PF00408"/>
    </source>
</evidence>
<dbReference type="InterPro" id="IPR005844">
    <property type="entry name" value="A-D-PHexomutase_a/b/a-I"/>
</dbReference>
<keyword evidence="7 10" id="KW-0479">Metal-binding</keyword>
<reference evidence="16" key="1">
    <citation type="journal article" date="2019" name="Int. J. Syst. Evol. Microbiol.">
        <title>The Global Catalogue of Microorganisms (GCM) 10K type strain sequencing project: providing services to taxonomists for standard genome sequencing and annotation.</title>
        <authorList>
            <consortium name="The Broad Institute Genomics Platform"/>
            <consortium name="The Broad Institute Genome Sequencing Center for Infectious Disease"/>
            <person name="Wu L."/>
            <person name="Ma J."/>
        </authorList>
    </citation>
    <scope>NUCLEOTIDE SEQUENCE [LARGE SCALE GENOMIC DNA]</scope>
    <source>
        <strain evidence="16">KCTC 52640</strain>
    </source>
</reference>
<comment type="pathway">
    <text evidence="3">Nucleotide-sugar biosynthesis; GDP-alpha-D-mannose biosynthesis; alpha-D-mannose 1-phosphate from D-fructose 6-phosphate: step 2/2.</text>
</comment>
<keyword evidence="6" id="KW-0597">Phosphoprotein</keyword>
<dbReference type="RefSeq" id="WP_380688263.1">
    <property type="nucleotide sequence ID" value="NZ_JBHRSS010000003.1"/>
</dbReference>
<evidence type="ECO:0000259" key="12">
    <source>
        <dbReference type="Pfam" id="PF02878"/>
    </source>
</evidence>
<evidence type="ECO:0000256" key="3">
    <source>
        <dbReference type="ARBA" id="ARBA00004699"/>
    </source>
</evidence>
<evidence type="ECO:0000259" key="13">
    <source>
        <dbReference type="Pfam" id="PF02879"/>
    </source>
</evidence>
<evidence type="ECO:0000313" key="15">
    <source>
        <dbReference type="EMBL" id="MFC3103844.1"/>
    </source>
</evidence>
<dbReference type="Pfam" id="PF02880">
    <property type="entry name" value="PGM_PMM_III"/>
    <property type="match status" value="1"/>
</dbReference>
<evidence type="ECO:0000256" key="8">
    <source>
        <dbReference type="ARBA" id="ARBA00022842"/>
    </source>
</evidence>
<dbReference type="PANTHER" id="PTHR43771">
    <property type="entry name" value="PHOSPHOMANNOMUTASE"/>
    <property type="match status" value="1"/>
</dbReference>
<evidence type="ECO:0000313" key="16">
    <source>
        <dbReference type="Proteomes" id="UP001595462"/>
    </source>
</evidence>
<dbReference type="Gene3D" id="3.40.120.10">
    <property type="entry name" value="Alpha-D-Glucose-1,6-Bisphosphate, subunit A, domain 3"/>
    <property type="match status" value="3"/>
</dbReference>
<feature type="domain" description="Alpha-D-phosphohexomutase C-terminal" evidence="11">
    <location>
        <begin position="372"/>
        <end position="441"/>
    </location>
</feature>
<dbReference type="InterPro" id="IPR005845">
    <property type="entry name" value="A-D-PHexomutase_a/b/a-II"/>
</dbReference>
<gene>
    <name evidence="15" type="ORF">ACFOSU_08060</name>
</gene>
<comment type="catalytic activity">
    <reaction evidence="1">
        <text>alpha-D-mannose 1-phosphate = D-mannose 6-phosphate</text>
        <dbReference type="Rhea" id="RHEA:11140"/>
        <dbReference type="ChEBI" id="CHEBI:58409"/>
        <dbReference type="ChEBI" id="CHEBI:58735"/>
        <dbReference type="EC" id="5.4.2.8"/>
    </reaction>
</comment>
<dbReference type="Pfam" id="PF02879">
    <property type="entry name" value="PGM_PMM_II"/>
    <property type="match status" value="1"/>
</dbReference>
<accession>A0ABV7EPL3</accession>
<dbReference type="PROSITE" id="PS00710">
    <property type="entry name" value="PGM_PMM"/>
    <property type="match status" value="1"/>
</dbReference>
<evidence type="ECO:0000256" key="5">
    <source>
        <dbReference type="ARBA" id="ARBA00012730"/>
    </source>
</evidence>
<dbReference type="InterPro" id="IPR036900">
    <property type="entry name" value="A-D-PHexomutase_C_sf"/>
</dbReference>
<dbReference type="PRINTS" id="PR00509">
    <property type="entry name" value="PGMPMM"/>
</dbReference>
<dbReference type="InterPro" id="IPR005846">
    <property type="entry name" value="A-D-PHexomutase_a/b/a-III"/>
</dbReference>
<dbReference type="EMBL" id="JBHRSS010000003">
    <property type="protein sequence ID" value="MFC3103844.1"/>
    <property type="molecule type" value="Genomic_DNA"/>
</dbReference>
<evidence type="ECO:0000256" key="7">
    <source>
        <dbReference type="ARBA" id="ARBA00022723"/>
    </source>
</evidence>
<dbReference type="PANTHER" id="PTHR43771:SF1">
    <property type="entry name" value="PHOSPHOMANNOMUTASE"/>
    <property type="match status" value="1"/>
</dbReference>
<dbReference type="InterPro" id="IPR005841">
    <property type="entry name" value="Alpha-D-phosphohexomutase_SF"/>
</dbReference>
<evidence type="ECO:0000256" key="9">
    <source>
        <dbReference type="ARBA" id="ARBA00023235"/>
    </source>
</evidence>
<evidence type="ECO:0000256" key="1">
    <source>
        <dbReference type="ARBA" id="ARBA00000586"/>
    </source>
</evidence>
<proteinExistence type="inferred from homology"/>
<feature type="domain" description="Alpha-D-phosphohexomutase alpha/beta/alpha" evidence="14">
    <location>
        <begin position="257"/>
        <end position="367"/>
    </location>
</feature>
<dbReference type="Gene3D" id="3.30.310.50">
    <property type="entry name" value="Alpha-D-phosphohexomutase, C-terminal domain"/>
    <property type="match status" value="1"/>
</dbReference>
<evidence type="ECO:0000259" key="14">
    <source>
        <dbReference type="Pfam" id="PF02880"/>
    </source>
</evidence>
<keyword evidence="16" id="KW-1185">Reference proteome</keyword>
<dbReference type="CDD" id="cd03089">
    <property type="entry name" value="PMM_PGM"/>
    <property type="match status" value="1"/>
</dbReference>
<comment type="caution">
    <text evidence="15">The sequence shown here is derived from an EMBL/GenBank/DDBJ whole genome shotgun (WGS) entry which is preliminary data.</text>
</comment>
<organism evidence="15 16">
    <name type="scientific">Salinisphaera aquimarina</name>
    <dbReference type="NCBI Taxonomy" id="2094031"/>
    <lineage>
        <taxon>Bacteria</taxon>
        <taxon>Pseudomonadati</taxon>
        <taxon>Pseudomonadota</taxon>
        <taxon>Gammaproteobacteria</taxon>
        <taxon>Salinisphaerales</taxon>
        <taxon>Salinisphaeraceae</taxon>
        <taxon>Salinisphaera</taxon>
    </lineage>
</organism>
<feature type="domain" description="Alpha-D-phosphohexomutase alpha/beta/alpha" evidence="12">
    <location>
        <begin position="8"/>
        <end position="131"/>
    </location>
</feature>
<evidence type="ECO:0000256" key="2">
    <source>
        <dbReference type="ARBA" id="ARBA00001946"/>
    </source>
</evidence>
<dbReference type="Pfam" id="PF02878">
    <property type="entry name" value="PGM_PMM_I"/>
    <property type="match status" value="1"/>
</dbReference>
<name>A0ABV7EPL3_9GAMM</name>
<dbReference type="SUPFAM" id="SSF53738">
    <property type="entry name" value="Phosphoglucomutase, first 3 domains"/>
    <property type="match status" value="3"/>
</dbReference>
<dbReference type="InterPro" id="IPR005843">
    <property type="entry name" value="A-D-PHexomutase_C"/>
</dbReference>
<protein>
    <recommendedName>
        <fullName evidence="5">phosphomannomutase</fullName>
        <ecNumber evidence="5">5.4.2.8</ecNumber>
    </recommendedName>
</protein>
<evidence type="ECO:0000256" key="4">
    <source>
        <dbReference type="ARBA" id="ARBA00010231"/>
    </source>
</evidence>
<feature type="domain" description="Alpha-D-phosphohexomutase alpha/beta/alpha" evidence="13">
    <location>
        <begin position="153"/>
        <end position="252"/>
    </location>
</feature>
<dbReference type="InterPro" id="IPR016066">
    <property type="entry name" value="A-D-PHexomutase_CS"/>
</dbReference>
<dbReference type="Proteomes" id="UP001595462">
    <property type="component" value="Unassembled WGS sequence"/>
</dbReference>